<evidence type="ECO:0000313" key="6">
    <source>
        <dbReference type="Ensembl" id="ENSSAUP00010039986.1"/>
    </source>
</evidence>
<gene>
    <name evidence="6" type="primary">ANGPTL5</name>
    <name evidence="6" type="synonym">angptl5</name>
</gene>
<dbReference type="Ensembl" id="ENSSAUT00010042140.1">
    <property type="protein sequence ID" value="ENSSAUP00010039986.1"/>
    <property type="gene ID" value="ENSSAUG00010016806.1"/>
</dbReference>
<evidence type="ECO:0000313" key="7">
    <source>
        <dbReference type="Proteomes" id="UP000472265"/>
    </source>
</evidence>
<dbReference type="GO" id="GO:0070527">
    <property type="term" value="P:platelet aggregation"/>
    <property type="evidence" value="ECO:0007669"/>
    <property type="project" value="TreeGrafter"/>
</dbReference>
<organism evidence="6 7">
    <name type="scientific">Sparus aurata</name>
    <name type="common">Gilthead sea bream</name>
    <dbReference type="NCBI Taxonomy" id="8175"/>
    <lineage>
        <taxon>Eukaryota</taxon>
        <taxon>Metazoa</taxon>
        <taxon>Chordata</taxon>
        <taxon>Craniata</taxon>
        <taxon>Vertebrata</taxon>
        <taxon>Euteleostomi</taxon>
        <taxon>Actinopterygii</taxon>
        <taxon>Neopterygii</taxon>
        <taxon>Teleostei</taxon>
        <taxon>Neoteleostei</taxon>
        <taxon>Acanthomorphata</taxon>
        <taxon>Eupercaria</taxon>
        <taxon>Spariformes</taxon>
        <taxon>Sparidae</taxon>
        <taxon>Sparus</taxon>
    </lineage>
</organism>
<dbReference type="GO" id="GO:0005201">
    <property type="term" value="F:extracellular matrix structural constituent"/>
    <property type="evidence" value="ECO:0007669"/>
    <property type="project" value="TreeGrafter"/>
</dbReference>
<dbReference type="OMA" id="EKHSICG"/>
<dbReference type="GO" id="GO:0030674">
    <property type="term" value="F:protein-macromolecule adaptor activity"/>
    <property type="evidence" value="ECO:0007669"/>
    <property type="project" value="TreeGrafter"/>
</dbReference>
<dbReference type="PANTHER" id="PTHR47221">
    <property type="entry name" value="FIBRINOGEN ALPHA CHAIN"/>
    <property type="match status" value="1"/>
</dbReference>
<dbReference type="PANTHER" id="PTHR47221:SF5">
    <property type="entry name" value="FIBRINOGEN C-TERMINAL DOMAIN-CONTAINING PROTEIN"/>
    <property type="match status" value="1"/>
</dbReference>
<dbReference type="InterPro" id="IPR002181">
    <property type="entry name" value="Fibrinogen_a/b/g_C_dom"/>
</dbReference>
<name>A0A671WMQ6_SPAAU</name>
<dbReference type="PROSITE" id="PS51406">
    <property type="entry name" value="FIBRINOGEN_C_2"/>
    <property type="match status" value="1"/>
</dbReference>
<sequence length="421" mass="47625">MCPHLFREFRISYRGWSGLCVSLCEVPEVKNPRIVEQQVQTYTCGFSLQFHLDSQDTGSSADFNQSEIVNEDFSDAPVKGQKPLGGFKGRDTCSIPCDVTVKLLRDEKQSVCGQLQQSLLAFGRSTRKLMRDVMEEQQRALDILSSQVTELMTKVQTLSSEVHRGNTEMYSIKPVQSHGRDCSDIKDNLVSVVPKIPSGIYIVHPENTDSSFEVFCEMDYMGGGWTVIQRRTDGLTDFKRPWADYVDGFGHLPGEHWLGLKKVFHIVNQKDTRFQLHMALVSTDDVTSYASYDDFRLDSETQFFSIHLGRYAGSAGDAFRGYEQEQNQDTAPFSASDVDNDGCNPSCSINNRTVESCSAQHNQTGWWFNQCGLANLNGSPEDPEQNRGQRMHILWDTWRQNGVPHTIKSVTMKIRRIATNN</sequence>
<dbReference type="GO" id="GO:0005577">
    <property type="term" value="C:fibrinogen complex"/>
    <property type="evidence" value="ECO:0007669"/>
    <property type="project" value="TreeGrafter"/>
</dbReference>
<dbReference type="InterPro" id="IPR037579">
    <property type="entry name" value="FIB_ANG-like"/>
</dbReference>
<protein>
    <submittedName>
        <fullName evidence="6">Angiopoietin like 5</fullName>
    </submittedName>
</protein>
<dbReference type="SMART" id="SM00186">
    <property type="entry name" value="FBG"/>
    <property type="match status" value="1"/>
</dbReference>
<dbReference type="InterPro" id="IPR014716">
    <property type="entry name" value="Fibrinogen_a/b/g_C_1"/>
</dbReference>
<dbReference type="NCBIfam" id="NF040941">
    <property type="entry name" value="GGGWT_bact"/>
    <property type="match status" value="1"/>
</dbReference>
<accession>A0A671WMQ6</accession>
<comment type="subcellular location">
    <subcellularLocation>
        <location evidence="1">Secreted</location>
    </subcellularLocation>
</comment>
<keyword evidence="4" id="KW-0325">Glycoprotein</keyword>
<dbReference type="Pfam" id="PF00147">
    <property type="entry name" value="Fibrinogen_C"/>
    <property type="match status" value="1"/>
</dbReference>
<dbReference type="GeneTree" id="ENSGT00940000161966"/>
<keyword evidence="7" id="KW-1185">Reference proteome</keyword>
<dbReference type="PROSITE" id="PS00514">
    <property type="entry name" value="FIBRINOGEN_C_1"/>
    <property type="match status" value="1"/>
</dbReference>
<reference evidence="6" key="3">
    <citation type="submission" date="2025-09" db="UniProtKB">
        <authorList>
            <consortium name="Ensembl"/>
        </authorList>
    </citation>
    <scope>IDENTIFICATION</scope>
</reference>
<keyword evidence="2" id="KW-0964">Secreted</keyword>
<dbReference type="GO" id="GO:0034116">
    <property type="term" value="P:positive regulation of heterotypic cell-cell adhesion"/>
    <property type="evidence" value="ECO:0007669"/>
    <property type="project" value="TreeGrafter"/>
</dbReference>
<feature type="domain" description="Fibrinogen C-terminal" evidence="5">
    <location>
        <begin position="173"/>
        <end position="418"/>
    </location>
</feature>
<evidence type="ECO:0000256" key="3">
    <source>
        <dbReference type="ARBA" id="ARBA00023157"/>
    </source>
</evidence>
<evidence type="ECO:0000256" key="2">
    <source>
        <dbReference type="ARBA" id="ARBA00022525"/>
    </source>
</evidence>
<dbReference type="FunCoup" id="A0A671WMQ6">
    <property type="interactions" value="897"/>
</dbReference>
<dbReference type="InterPro" id="IPR020837">
    <property type="entry name" value="Fibrinogen_CS"/>
</dbReference>
<evidence type="ECO:0000256" key="1">
    <source>
        <dbReference type="ARBA" id="ARBA00004613"/>
    </source>
</evidence>
<evidence type="ECO:0000259" key="5">
    <source>
        <dbReference type="PROSITE" id="PS51406"/>
    </source>
</evidence>
<dbReference type="InParanoid" id="A0A671WMQ6"/>
<dbReference type="AlphaFoldDB" id="A0A671WMQ6"/>
<proteinExistence type="predicted"/>
<dbReference type="SUPFAM" id="SSF56496">
    <property type="entry name" value="Fibrinogen C-terminal domain-like"/>
    <property type="match status" value="1"/>
</dbReference>
<dbReference type="Gene3D" id="3.90.215.10">
    <property type="entry name" value="Gamma Fibrinogen, chain A, domain 1"/>
    <property type="match status" value="1"/>
</dbReference>
<dbReference type="Gene3D" id="4.10.530.10">
    <property type="entry name" value="Gamma-fibrinogen Carboxyl Terminal Fragment, domain 2"/>
    <property type="match status" value="1"/>
</dbReference>
<dbReference type="GO" id="GO:0072377">
    <property type="term" value="P:blood coagulation, common pathway"/>
    <property type="evidence" value="ECO:0007669"/>
    <property type="project" value="TreeGrafter"/>
</dbReference>
<dbReference type="InterPro" id="IPR036056">
    <property type="entry name" value="Fibrinogen-like_C"/>
</dbReference>
<dbReference type="GO" id="GO:0042730">
    <property type="term" value="P:fibrinolysis"/>
    <property type="evidence" value="ECO:0007669"/>
    <property type="project" value="TreeGrafter"/>
</dbReference>
<reference evidence="6" key="1">
    <citation type="submission" date="2021-04" db="EMBL/GenBank/DDBJ databases">
        <authorList>
            <consortium name="Wellcome Sanger Institute Data Sharing"/>
        </authorList>
    </citation>
    <scope>NUCLEOTIDE SEQUENCE [LARGE SCALE GENOMIC DNA]</scope>
</reference>
<reference evidence="6" key="2">
    <citation type="submission" date="2025-08" db="UniProtKB">
        <authorList>
            <consortium name="Ensembl"/>
        </authorList>
    </citation>
    <scope>IDENTIFICATION</scope>
</reference>
<evidence type="ECO:0000256" key="4">
    <source>
        <dbReference type="ARBA" id="ARBA00023180"/>
    </source>
</evidence>
<keyword evidence="3" id="KW-1015">Disulfide bond</keyword>
<dbReference type="CDD" id="cd00087">
    <property type="entry name" value="FReD"/>
    <property type="match status" value="1"/>
</dbReference>
<dbReference type="Proteomes" id="UP000472265">
    <property type="component" value="Chromosome 13"/>
</dbReference>